<reference evidence="4 5" key="1">
    <citation type="submission" date="2017-10" db="EMBL/GenBank/DDBJ databases">
        <title>Bacillus sp. nov., a halophilic bacterium isolated from a Yangshapao Lake.</title>
        <authorList>
            <person name="Wang H."/>
        </authorList>
    </citation>
    <scope>NUCLEOTIDE SEQUENCE [LARGE SCALE GENOMIC DNA]</scope>
    <source>
        <strain evidence="4 5">YSP-3</strain>
    </source>
</reference>
<feature type="repeat" description="TPR" evidence="3">
    <location>
        <begin position="88"/>
        <end position="121"/>
    </location>
</feature>
<accession>A0A2W0HQF5</accession>
<dbReference type="GO" id="GO:0042802">
    <property type="term" value="F:identical protein binding"/>
    <property type="evidence" value="ECO:0007669"/>
    <property type="project" value="InterPro"/>
</dbReference>
<dbReference type="InterPro" id="IPR050498">
    <property type="entry name" value="Ycf3"/>
</dbReference>
<dbReference type="InterPro" id="IPR019734">
    <property type="entry name" value="TPR_rpt"/>
</dbReference>
<dbReference type="Proteomes" id="UP000248066">
    <property type="component" value="Unassembled WGS sequence"/>
</dbReference>
<dbReference type="OrthoDB" id="600613at2"/>
<evidence type="ECO:0000256" key="3">
    <source>
        <dbReference type="PROSITE-ProRule" id="PRU00339"/>
    </source>
</evidence>
<dbReference type="Gene3D" id="1.25.40.10">
    <property type="entry name" value="Tetratricopeptide repeat domain"/>
    <property type="match status" value="2"/>
</dbReference>
<dbReference type="PANTHER" id="PTHR44858:SF1">
    <property type="entry name" value="UDP-N-ACETYLGLUCOSAMINE--PEPTIDE N-ACETYLGLUCOSAMINYLTRANSFERASE SPINDLY-RELATED"/>
    <property type="match status" value="1"/>
</dbReference>
<feature type="repeat" description="TPR" evidence="3">
    <location>
        <begin position="19"/>
        <end position="52"/>
    </location>
</feature>
<evidence type="ECO:0000256" key="1">
    <source>
        <dbReference type="ARBA" id="ARBA00022737"/>
    </source>
</evidence>
<keyword evidence="5" id="KW-1185">Reference proteome</keyword>
<keyword evidence="1" id="KW-0677">Repeat</keyword>
<sequence length="356" mass="41619">MRNINKQKTGQVLPFLQDGAYYYKKGIEAYQNRNTSQALQYIRRAVRIEPEEPVFLCQLAIVLAEKGQFEEANESLEKVIYEMDENMAECYFFLANNLAHAGEFETAVKHLNTYLKLDPKGDFAEDALTLLEMLDDEEEDLEDGEETEEQLAQSRLERAADLLDRGRYDEAQCELTTSLSEEPTHWELYAYMAETLHYQGEQAEALKIVTDLLEKEEAGFLARCNAALILKEAGDERWETVARGLRIALPVNDWHGYHLAKTWFRLDDPELSYEWFQRLNQRHTFVKRPRFYHQMAMAAWMNGEKVKARQLFRRVGQFDQQMKQAADWCVEKIEDGIDKPEKGWFLYTHPDTDGRS</sequence>
<dbReference type="PANTHER" id="PTHR44858">
    <property type="entry name" value="TETRATRICOPEPTIDE REPEAT PROTEIN 6"/>
    <property type="match status" value="1"/>
</dbReference>
<evidence type="ECO:0008006" key="6">
    <source>
        <dbReference type="Google" id="ProtNLM"/>
    </source>
</evidence>
<dbReference type="InterPro" id="IPR011990">
    <property type="entry name" value="TPR-like_helical_dom_sf"/>
</dbReference>
<dbReference type="PROSITE" id="PS50005">
    <property type="entry name" value="TPR"/>
    <property type="match status" value="2"/>
</dbReference>
<dbReference type="SUPFAM" id="SSF48452">
    <property type="entry name" value="TPR-like"/>
    <property type="match status" value="1"/>
</dbReference>
<dbReference type="Pfam" id="PF14559">
    <property type="entry name" value="TPR_19"/>
    <property type="match status" value="1"/>
</dbReference>
<gene>
    <name evidence="4" type="ORF">CR205_15580</name>
</gene>
<organism evidence="4 5">
    <name type="scientific">Alteribacter lacisalsi</name>
    <dbReference type="NCBI Taxonomy" id="2045244"/>
    <lineage>
        <taxon>Bacteria</taxon>
        <taxon>Bacillati</taxon>
        <taxon>Bacillota</taxon>
        <taxon>Bacilli</taxon>
        <taxon>Bacillales</taxon>
        <taxon>Bacillaceae</taxon>
        <taxon>Alteribacter</taxon>
    </lineage>
</organism>
<protein>
    <recommendedName>
        <fullName evidence="6">Tetratricopeptide repeat protein</fullName>
    </recommendedName>
</protein>
<dbReference type="AlphaFoldDB" id="A0A2W0HQF5"/>
<name>A0A2W0HQF5_9BACI</name>
<dbReference type="RefSeq" id="WP_110521085.1">
    <property type="nucleotide sequence ID" value="NZ_PDOF01000003.1"/>
</dbReference>
<proteinExistence type="predicted"/>
<dbReference type="SMART" id="SM00028">
    <property type="entry name" value="TPR"/>
    <property type="match status" value="6"/>
</dbReference>
<evidence type="ECO:0000256" key="2">
    <source>
        <dbReference type="ARBA" id="ARBA00022803"/>
    </source>
</evidence>
<dbReference type="Pfam" id="PF07721">
    <property type="entry name" value="TPR_4"/>
    <property type="match status" value="1"/>
</dbReference>
<evidence type="ECO:0000313" key="4">
    <source>
        <dbReference type="EMBL" id="PYZ95808.1"/>
    </source>
</evidence>
<comment type="caution">
    <text evidence="4">The sequence shown here is derived from an EMBL/GenBank/DDBJ whole genome shotgun (WGS) entry which is preliminary data.</text>
</comment>
<keyword evidence="2 3" id="KW-0802">TPR repeat</keyword>
<dbReference type="EMBL" id="PDOF01000003">
    <property type="protein sequence ID" value="PYZ95808.1"/>
    <property type="molecule type" value="Genomic_DNA"/>
</dbReference>
<dbReference type="InterPro" id="IPR011717">
    <property type="entry name" value="TPR-4"/>
</dbReference>
<evidence type="ECO:0000313" key="5">
    <source>
        <dbReference type="Proteomes" id="UP000248066"/>
    </source>
</evidence>